<dbReference type="EMBL" id="BGZK01000463">
    <property type="protein sequence ID" value="GBP45034.1"/>
    <property type="molecule type" value="Genomic_DNA"/>
</dbReference>
<evidence type="ECO:0000313" key="2">
    <source>
        <dbReference type="Proteomes" id="UP000299102"/>
    </source>
</evidence>
<gene>
    <name evidence="1" type="ORF">EVAR_23507_1</name>
</gene>
<accession>A0A4C1W4D4</accession>
<sequence>MTNRICYQGEISKDPRMQLKIVISEILPRNVLPLDVRYYFELRTDNSAPRSVQEVSTARWRPFHTARHTVPLEKLSSSAGIGYDVAQPLRLPIIDSVSNIVSEPGTFQFKDNARAVARIIHRNIEGQMNMRTTRVQVVTVAHKHSIVRSSYQRVAGLLTRYRTSDGTQSAGLAVTNGHRTEPQCTAREAPASRPWPAGAPRCGRRARRGARCHRRSSLFNMFHLLKLHNLCVNNDDCDESSWAMRASKPD</sequence>
<organism evidence="1 2">
    <name type="scientific">Eumeta variegata</name>
    <name type="common">Bagworm moth</name>
    <name type="synonym">Eumeta japonica</name>
    <dbReference type="NCBI Taxonomy" id="151549"/>
    <lineage>
        <taxon>Eukaryota</taxon>
        <taxon>Metazoa</taxon>
        <taxon>Ecdysozoa</taxon>
        <taxon>Arthropoda</taxon>
        <taxon>Hexapoda</taxon>
        <taxon>Insecta</taxon>
        <taxon>Pterygota</taxon>
        <taxon>Neoptera</taxon>
        <taxon>Endopterygota</taxon>
        <taxon>Lepidoptera</taxon>
        <taxon>Glossata</taxon>
        <taxon>Ditrysia</taxon>
        <taxon>Tineoidea</taxon>
        <taxon>Psychidae</taxon>
        <taxon>Oiketicinae</taxon>
        <taxon>Eumeta</taxon>
    </lineage>
</organism>
<protein>
    <submittedName>
        <fullName evidence="1">Uncharacterized protein</fullName>
    </submittedName>
</protein>
<dbReference type="AlphaFoldDB" id="A0A4C1W4D4"/>
<keyword evidence="2" id="KW-1185">Reference proteome</keyword>
<comment type="caution">
    <text evidence="1">The sequence shown here is derived from an EMBL/GenBank/DDBJ whole genome shotgun (WGS) entry which is preliminary data.</text>
</comment>
<evidence type="ECO:0000313" key="1">
    <source>
        <dbReference type="EMBL" id="GBP45034.1"/>
    </source>
</evidence>
<reference evidence="1 2" key="1">
    <citation type="journal article" date="2019" name="Commun. Biol.">
        <title>The bagworm genome reveals a unique fibroin gene that provides high tensile strength.</title>
        <authorList>
            <person name="Kono N."/>
            <person name="Nakamura H."/>
            <person name="Ohtoshi R."/>
            <person name="Tomita M."/>
            <person name="Numata K."/>
            <person name="Arakawa K."/>
        </authorList>
    </citation>
    <scope>NUCLEOTIDE SEQUENCE [LARGE SCALE GENOMIC DNA]</scope>
</reference>
<name>A0A4C1W4D4_EUMVA</name>
<dbReference type="Proteomes" id="UP000299102">
    <property type="component" value="Unassembled WGS sequence"/>
</dbReference>
<proteinExistence type="predicted"/>